<keyword evidence="4" id="KW-1185">Reference proteome</keyword>
<protein>
    <submittedName>
        <fullName evidence="3">Stage III sporulation protein AH</fullName>
    </submittedName>
</protein>
<dbReference type="OrthoDB" id="2939102at2"/>
<dbReference type="EMBL" id="SLXK01000003">
    <property type="protein sequence ID" value="TCP31180.1"/>
    <property type="molecule type" value="Genomic_DNA"/>
</dbReference>
<evidence type="ECO:0000256" key="2">
    <source>
        <dbReference type="SAM" id="Phobius"/>
    </source>
</evidence>
<dbReference type="InterPro" id="IPR038503">
    <property type="entry name" value="SpoIIIAH_sf"/>
</dbReference>
<dbReference type="AlphaFoldDB" id="A0A4R2P875"/>
<feature type="transmembrane region" description="Helical" evidence="2">
    <location>
        <begin position="7"/>
        <end position="25"/>
    </location>
</feature>
<feature type="region of interest" description="Disordered" evidence="1">
    <location>
        <begin position="31"/>
        <end position="52"/>
    </location>
</feature>
<keyword evidence="2" id="KW-1133">Transmembrane helix</keyword>
<comment type="caution">
    <text evidence="3">The sequence shown here is derived from an EMBL/GenBank/DDBJ whole genome shotgun (WGS) entry which is preliminary data.</text>
</comment>
<gene>
    <name evidence="3" type="ORF">EV207_10363</name>
</gene>
<dbReference type="InterPro" id="IPR024232">
    <property type="entry name" value="SpoIIIAH"/>
</dbReference>
<name>A0A4R2P875_9BACL</name>
<dbReference type="Gene3D" id="1.10.287.4300">
    <property type="entry name" value="Stage III sporulation protein AH-like"/>
    <property type="match status" value="1"/>
</dbReference>
<dbReference type="Pfam" id="PF12685">
    <property type="entry name" value="SpoIIIAH"/>
    <property type="match status" value="1"/>
</dbReference>
<feature type="compositionally biased region" description="Polar residues" evidence="1">
    <location>
        <begin position="31"/>
        <end position="44"/>
    </location>
</feature>
<evidence type="ECO:0000313" key="3">
    <source>
        <dbReference type="EMBL" id="TCP31180.1"/>
    </source>
</evidence>
<dbReference type="Proteomes" id="UP000295416">
    <property type="component" value="Unassembled WGS sequence"/>
</dbReference>
<organism evidence="3 4">
    <name type="scientific">Scopulibacillus darangshiensis</name>
    <dbReference type="NCBI Taxonomy" id="442528"/>
    <lineage>
        <taxon>Bacteria</taxon>
        <taxon>Bacillati</taxon>
        <taxon>Bacillota</taxon>
        <taxon>Bacilli</taxon>
        <taxon>Bacillales</taxon>
        <taxon>Sporolactobacillaceae</taxon>
        <taxon>Scopulibacillus</taxon>
    </lineage>
</organism>
<dbReference type="RefSeq" id="WP_132743711.1">
    <property type="nucleotide sequence ID" value="NZ_SLXK01000003.1"/>
</dbReference>
<keyword evidence="2" id="KW-0812">Transmembrane</keyword>
<keyword evidence="2" id="KW-0472">Membrane</keyword>
<sequence length="177" mass="19444">MVLKKQTVWLLTMLSLIIVLSVYYITSPGGSTSDQAADTKQNGQKAADVAGKPVNTKVTSEDQLAEYSLKKADDQKEKANEYQSVITSDNSTVADVNKAYDKMEALQTTANNEKLLEDMIKSKGYADAVVSTDENNVTVYVASEDMSSKQANEIQRMAHKYFGGQKLVQVNYAIAKK</sequence>
<evidence type="ECO:0000313" key="4">
    <source>
        <dbReference type="Proteomes" id="UP000295416"/>
    </source>
</evidence>
<reference evidence="3 4" key="1">
    <citation type="submission" date="2019-03" db="EMBL/GenBank/DDBJ databases">
        <title>Genomic Encyclopedia of Type Strains, Phase IV (KMG-IV): sequencing the most valuable type-strain genomes for metagenomic binning, comparative biology and taxonomic classification.</title>
        <authorList>
            <person name="Goeker M."/>
        </authorList>
    </citation>
    <scope>NUCLEOTIDE SEQUENCE [LARGE SCALE GENOMIC DNA]</scope>
    <source>
        <strain evidence="3 4">DSM 19377</strain>
    </source>
</reference>
<proteinExistence type="predicted"/>
<evidence type="ECO:0000256" key="1">
    <source>
        <dbReference type="SAM" id="MobiDB-lite"/>
    </source>
</evidence>
<accession>A0A4R2P875</accession>